<name>A0A8K0SWA4_9HYPO</name>
<reference evidence="3" key="1">
    <citation type="journal article" date="2021" name="Nat. Commun.">
        <title>Genetic determinants of endophytism in the Arabidopsis root mycobiome.</title>
        <authorList>
            <person name="Mesny F."/>
            <person name="Miyauchi S."/>
            <person name="Thiergart T."/>
            <person name="Pickel B."/>
            <person name="Atanasova L."/>
            <person name="Karlsson M."/>
            <person name="Huettel B."/>
            <person name="Barry K.W."/>
            <person name="Haridas S."/>
            <person name="Chen C."/>
            <person name="Bauer D."/>
            <person name="Andreopoulos W."/>
            <person name="Pangilinan J."/>
            <person name="LaButti K."/>
            <person name="Riley R."/>
            <person name="Lipzen A."/>
            <person name="Clum A."/>
            <person name="Drula E."/>
            <person name="Henrissat B."/>
            <person name="Kohler A."/>
            <person name="Grigoriev I.V."/>
            <person name="Martin F.M."/>
            <person name="Hacquard S."/>
        </authorList>
    </citation>
    <scope>NUCLEOTIDE SEQUENCE</scope>
    <source>
        <strain evidence="3">MPI-CAGE-CH-0235</strain>
    </source>
</reference>
<sequence length="314" mass="35231">MSIQIFFIKPCIQEFFNQNQIRALTLNVKISQKEEDGLRIPVRSPHRFGQEQQVDLDNLEDVIISFIKDSAYQDGDNLILVGFGLSTEWRYLMKHFPKAAPYFSSWLDVRDIAQDITSLGNIPGLKKLLYLFRYDWKTIKNRNADNAGDDAVFTLAAANALLSPANQQKLVLNQEYSRPVDTYTRKKGFLVKGMVEHPFAAKVECEAGLSLPRSIGTGLRLASQFITFEPESAGITNGQTACLTFRTCDALERFIQAADGLVLPTGHKLTAQHMKDAAERHAETEATRATERRDKQALKAMQKSGNTAENDAIM</sequence>
<feature type="region of interest" description="Disordered" evidence="1">
    <location>
        <begin position="278"/>
        <end position="314"/>
    </location>
</feature>
<dbReference type="InterPro" id="IPR048519">
    <property type="entry name" value="Gfd2/YDR514C-like_C"/>
</dbReference>
<dbReference type="EMBL" id="JAGPNK010000006">
    <property type="protein sequence ID" value="KAH7319738.1"/>
    <property type="molecule type" value="Genomic_DNA"/>
</dbReference>
<proteinExistence type="predicted"/>
<evidence type="ECO:0000313" key="4">
    <source>
        <dbReference type="Proteomes" id="UP000813444"/>
    </source>
</evidence>
<comment type="caution">
    <text evidence="3">The sequence shown here is derived from an EMBL/GenBank/DDBJ whole genome shotgun (WGS) entry which is preliminary data.</text>
</comment>
<dbReference type="InterPro" id="IPR012337">
    <property type="entry name" value="RNaseH-like_sf"/>
</dbReference>
<evidence type="ECO:0000259" key="2">
    <source>
        <dbReference type="Pfam" id="PF21762"/>
    </source>
</evidence>
<feature type="compositionally biased region" description="Polar residues" evidence="1">
    <location>
        <begin position="303"/>
        <end position="314"/>
    </location>
</feature>
<dbReference type="AlphaFoldDB" id="A0A8K0SWA4"/>
<dbReference type="SUPFAM" id="SSF53098">
    <property type="entry name" value="Ribonuclease H-like"/>
    <property type="match status" value="1"/>
</dbReference>
<feature type="compositionally biased region" description="Basic and acidic residues" evidence="1">
    <location>
        <begin position="278"/>
        <end position="297"/>
    </location>
</feature>
<dbReference type="GO" id="GO:0003676">
    <property type="term" value="F:nucleic acid binding"/>
    <property type="evidence" value="ECO:0007669"/>
    <property type="project" value="InterPro"/>
</dbReference>
<evidence type="ECO:0000313" key="3">
    <source>
        <dbReference type="EMBL" id="KAH7319738.1"/>
    </source>
</evidence>
<accession>A0A8K0SWA4</accession>
<feature type="domain" description="Gfd2/YDR514C-like C-terminal" evidence="2">
    <location>
        <begin position="46"/>
        <end position="159"/>
    </location>
</feature>
<dbReference type="InterPro" id="IPR036397">
    <property type="entry name" value="RNaseH_sf"/>
</dbReference>
<dbReference type="Gene3D" id="3.30.420.10">
    <property type="entry name" value="Ribonuclease H-like superfamily/Ribonuclease H"/>
    <property type="match status" value="1"/>
</dbReference>
<dbReference type="OrthoDB" id="4669781at2759"/>
<dbReference type="Proteomes" id="UP000813444">
    <property type="component" value="Unassembled WGS sequence"/>
</dbReference>
<evidence type="ECO:0000256" key="1">
    <source>
        <dbReference type="SAM" id="MobiDB-lite"/>
    </source>
</evidence>
<protein>
    <recommendedName>
        <fullName evidence="2">Gfd2/YDR514C-like C-terminal domain-containing protein</fullName>
    </recommendedName>
</protein>
<dbReference type="Pfam" id="PF21762">
    <property type="entry name" value="DEDDh_C"/>
    <property type="match status" value="1"/>
</dbReference>
<keyword evidence="4" id="KW-1185">Reference proteome</keyword>
<gene>
    <name evidence="3" type="ORF">B0I35DRAFT_511253</name>
</gene>
<organism evidence="3 4">
    <name type="scientific">Stachybotrys elegans</name>
    <dbReference type="NCBI Taxonomy" id="80388"/>
    <lineage>
        <taxon>Eukaryota</taxon>
        <taxon>Fungi</taxon>
        <taxon>Dikarya</taxon>
        <taxon>Ascomycota</taxon>
        <taxon>Pezizomycotina</taxon>
        <taxon>Sordariomycetes</taxon>
        <taxon>Hypocreomycetidae</taxon>
        <taxon>Hypocreales</taxon>
        <taxon>Stachybotryaceae</taxon>
        <taxon>Stachybotrys</taxon>
    </lineage>
</organism>